<evidence type="ECO:0000313" key="12">
    <source>
        <dbReference type="EMBL" id="WLS78396.1"/>
    </source>
</evidence>
<keyword evidence="10" id="KW-0812">Transmembrane</keyword>
<evidence type="ECO:0000256" key="4">
    <source>
        <dbReference type="ARBA" id="ARBA00022723"/>
    </source>
</evidence>
<evidence type="ECO:0000259" key="11">
    <source>
        <dbReference type="SMART" id="SM01060"/>
    </source>
</evidence>
<evidence type="ECO:0000256" key="3">
    <source>
        <dbReference type="ARBA" id="ARBA00022617"/>
    </source>
</evidence>
<dbReference type="PIRSF" id="PIRSF000296">
    <property type="entry name" value="SrpA"/>
    <property type="match status" value="1"/>
</dbReference>
<dbReference type="KEGG" id="epi:Q3V30_18350"/>
<evidence type="ECO:0000256" key="10">
    <source>
        <dbReference type="SAM" id="Phobius"/>
    </source>
</evidence>
<gene>
    <name evidence="12" type="ORF">Q3V30_18350</name>
</gene>
<keyword evidence="13" id="KW-1185">Reference proteome</keyword>
<dbReference type="GO" id="GO:0005737">
    <property type="term" value="C:cytoplasm"/>
    <property type="evidence" value="ECO:0007669"/>
    <property type="project" value="TreeGrafter"/>
</dbReference>
<dbReference type="GO" id="GO:0042744">
    <property type="term" value="P:hydrogen peroxide catabolic process"/>
    <property type="evidence" value="ECO:0007669"/>
    <property type="project" value="TreeGrafter"/>
</dbReference>
<dbReference type="GO" id="GO:0046872">
    <property type="term" value="F:metal ion binding"/>
    <property type="evidence" value="ECO:0007669"/>
    <property type="project" value="UniProtKB-KW"/>
</dbReference>
<dbReference type="PRINTS" id="PR00067">
    <property type="entry name" value="CATALASE"/>
</dbReference>
<evidence type="ECO:0000256" key="5">
    <source>
        <dbReference type="ARBA" id="ARBA00023002"/>
    </source>
</evidence>
<dbReference type="Proteomes" id="UP001228139">
    <property type="component" value="Chromosome"/>
</dbReference>
<evidence type="ECO:0000256" key="8">
    <source>
        <dbReference type="PIRSR" id="PIRSR000296-1"/>
    </source>
</evidence>
<dbReference type="InterPro" id="IPR018028">
    <property type="entry name" value="Catalase"/>
</dbReference>
<feature type="active site" evidence="8">
    <location>
        <position position="63"/>
    </location>
</feature>
<comment type="cofactor">
    <cofactor evidence="7">
        <name>heme</name>
        <dbReference type="ChEBI" id="CHEBI:30413"/>
    </cofactor>
</comment>
<keyword evidence="5 7" id="KW-0560">Oxidoreductase</keyword>
<keyword evidence="2 7" id="KW-0575">Peroxidase</keyword>
<feature type="domain" description="Catalase core" evidence="11">
    <location>
        <begin position="15"/>
        <end position="351"/>
    </location>
</feature>
<dbReference type="CDD" id="cd08153">
    <property type="entry name" value="srpA_like"/>
    <property type="match status" value="1"/>
</dbReference>
<evidence type="ECO:0000256" key="1">
    <source>
        <dbReference type="ARBA" id="ARBA00005329"/>
    </source>
</evidence>
<dbReference type="AlphaFoldDB" id="A0AA50HLR0"/>
<feature type="transmembrane region" description="Helical" evidence="10">
    <location>
        <begin position="12"/>
        <end position="36"/>
    </location>
</feature>
<dbReference type="InterPro" id="IPR020835">
    <property type="entry name" value="Catalase_sf"/>
</dbReference>
<name>A0AA50HLR0_9GAMM</name>
<dbReference type="PROSITE" id="PS51402">
    <property type="entry name" value="CATALASE_3"/>
    <property type="match status" value="1"/>
</dbReference>
<keyword evidence="10" id="KW-1133">Transmembrane helix</keyword>
<feature type="binding site" description="axial binding residue" evidence="9">
    <location>
        <position position="332"/>
    </location>
    <ligand>
        <name>heme</name>
        <dbReference type="ChEBI" id="CHEBI:30413"/>
    </ligand>
    <ligandPart>
        <name>Fe</name>
        <dbReference type="ChEBI" id="CHEBI:18248"/>
    </ligandPart>
</feature>
<dbReference type="GO" id="GO:0020037">
    <property type="term" value="F:heme binding"/>
    <property type="evidence" value="ECO:0007669"/>
    <property type="project" value="InterPro"/>
</dbReference>
<dbReference type="Gene3D" id="2.40.180.10">
    <property type="entry name" value="Catalase core domain"/>
    <property type="match status" value="1"/>
</dbReference>
<dbReference type="Gene3D" id="1.20.1280.120">
    <property type="match status" value="1"/>
</dbReference>
<evidence type="ECO:0000256" key="7">
    <source>
        <dbReference type="PIRNR" id="PIRNR000296"/>
    </source>
</evidence>
<evidence type="ECO:0000256" key="9">
    <source>
        <dbReference type="PIRSR" id="PIRSR000296-2"/>
    </source>
</evidence>
<keyword evidence="10" id="KW-0472">Membrane</keyword>
<evidence type="ECO:0000256" key="2">
    <source>
        <dbReference type="ARBA" id="ARBA00022559"/>
    </source>
</evidence>
<dbReference type="GO" id="GO:0042542">
    <property type="term" value="P:response to hydrogen peroxide"/>
    <property type="evidence" value="ECO:0007669"/>
    <property type="project" value="TreeGrafter"/>
</dbReference>
<dbReference type="SMART" id="SM01060">
    <property type="entry name" value="Catalase"/>
    <property type="match status" value="1"/>
</dbReference>
<sequence>MTQPTTTLPRILRLALVGGIPLLLVLLFLWAGGWLAPQRLSADKIVNTLQHGPGEKPGFRRNHAKGLCVIGEFEANGNASSLSRAALFAASTTTPVIGRFAIAGGNAGAPDYAVPIRSMALAFTAASGQQWRTGMNAMPFFPVATPQGFYDQLVASKPDPATGKPDPQKMQAFAAAHPEAKAFGTWVKQYIPSGSWAVDRYNSLNAFRLIDKSGQSHLVRWSMVPQQAWQALSPQDKQSKDFLQQDLEKRLAQGPLKWDLIFTVAAQGDVSNDASQVWPADRQTLNAGTLVLNRTVPQEGGPCNNINYDPLILPDGIAASDDPLLNARSAAYAKSYNRRTQEEAHGASGAHL</sequence>
<reference evidence="12 13" key="1">
    <citation type="submission" date="2023-07" db="EMBL/GenBank/DDBJ databases">
        <title>Pathogenic bacteria of pear tree diseases.</title>
        <authorList>
            <person name="Zhang Z."/>
            <person name="He L."/>
            <person name="Huang R."/>
        </authorList>
    </citation>
    <scope>NUCLEOTIDE SEQUENCE [LARGE SCALE GENOMIC DNA]</scope>
    <source>
        <strain evidence="12 13">DE2</strain>
    </source>
</reference>
<comment type="similarity">
    <text evidence="1 7">Belongs to the catalase family.</text>
</comment>
<dbReference type="PANTHER" id="PTHR11465">
    <property type="entry name" value="CATALASE"/>
    <property type="match status" value="1"/>
</dbReference>
<dbReference type="PANTHER" id="PTHR11465:SF9">
    <property type="entry name" value="CATALASE"/>
    <property type="match status" value="1"/>
</dbReference>
<keyword evidence="6 7" id="KW-0408">Iron</keyword>
<dbReference type="GO" id="GO:0004096">
    <property type="term" value="F:catalase activity"/>
    <property type="evidence" value="ECO:0007669"/>
    <property type="project" value="InterPro"/>
</dbReference>
<dbReference type="InterPro" id="IPR011614">
    <property type="entry name" value="Catalase_core"/>
</dbReference>
<keyword evidence="4 7" id="KW-0479">Metal-binding</keyword>
<evidence type="ECO:0000313" key="13">
    <source>
        <dbReference type="Proteomes" id="UP001228139"/>
    </source>
</evidence>
<accession>A0AA50HLR0</accession>
<organism evidence="12 13">
    <name type="scientific">Erwinia pyri</name>
    <dbReference type="NCBI Taxonomy" id="3062598"/>
    <lineage>
        <taxon>Bacteria</taxon>
        <taxon>Pseudomonadati</taxon>
        <taxon>Pseudomonadota</taxon>
        <taxon>Gammaproteobacteria</taxon>
        <taxon>Enterobacterales</taxon>
        <taxon>Erwiniaceae</taxon>
        <taxon>Erwinia</taxon>
    </lineage>
</organism>
<dbReference type="Pfam" id="PF00199">
    <property type="entry name" value="Catalase"/>
    <property type="match status" value="1"/>
</dbReference>
<dbReference type="EMBL" id="CP132353">
    <property type="protein sequence ID" value="WLS78396.1"/>
    <property type="molecule type" value="Genomic_DNA"/>
</dbReference>
<dbReference type="InterPro" id="IPR024168">
    <property type="entry name" value="Catalase_SrpA-type_pred"/>
</dbReference>
<dbReference type="RefSeq" id="WP_306208222.1">
    <property type="nucleotide sequence ID" value="NZ_CP132353.1"/>
</dbReference>
<proteinExistence type="inferred from homology"/>
<evidence type="ECO:0000256" key="6">
    <source>
        <dbReference type="ARBA" id="ARBA00023004"/>
    </source>
</evidence>
<comment type="function">
    <text evidence="7">Has an organic peroxide-dependent peroxidase activity.</text>
</comment>
<protein>
    <recommendedName>
        <fullName evidence="7">Catalase-related peroxidase</fullName>
        <ecNumber evidence="7">1.11.1.-</ecNumber>
    </recommendedName>
</protein>
<dbReference type="EC" id="1.11.1.-" evidence="7"/>
<dbReference type="SUPFAM" id="SSF56634">
    <property type="entry name" value="Heme-dependent catalase-like"/>
    <property type="match status" value="1"/>
</dbReference>
<keyword evidence="3 7" id="KW-0349">Heme</keyword>